<accession>A0A382PPP3</accession>
<protein>
    <submittedName>
        <fullName evidence="3">Uncharacterized protein</fullName>
    </submittedName>
</protein>
<feature type="coiled-coil region" evidence="1">
    <location>
        <begin position="176"/>
        <end position="244"/>
    </location>
</feature>
<evidence type="ECO:0000313" key="3">
    <source>
        <dbReference type="EMBL" id="SVC75304.1"/>
    </source>
</evidence>
<name>A0A382PPP3_9ZZZZ</name>
<feature type="compositionally biased region" description="Low complexity" evidence="2">
    <location>
        <begin position="23"/>
        <end position="41"/>
    </location>
</feature>
<sequence>AEEPNFQQELDQGTSGQQEMDIPAPEAVTEPEAVPEAPAPETTDDTVTRLYGKNRYTVVIPLDDGPVEVTVVAEFMYLGQKFIVHRPVDDPKGKQNKWIVSEVTTLLKVNPPANTSLGRKAETSISRVIQAVKERLDTVGAEKLAEVVAKNEAAPEAVPEAPAPETLQEEYDSTQQEEYKAEAERAEVEAAIEERQAEAEAAIDQDFDDPADFYDSTTEADARAEAELAEIEAEVEERAEAEGKLDVERPRIDPENMTQEEVDQALEEVYAVIQEIITSSNYGIDSPAVVGFIDALLEAVGFKKPPYILSETLARELLEKAEKNALFPRQIFEELRDGLAV</sequence>
<reference evidence="3" key="1">
    <citation type="submission" date="2018-05" db="EMBL/GenBank/DDBJ databases">
        <authorList>
            <person name="Lanie J.A."/>
            <person name="Ng W.-L."/>
            <person name="Kazmierczak K.M."/>
            <person name="Andrzejewski T.M."/>
            <person name="Davidsen T.M."/>
            <person name="Wayne K.J."/>
            <person name="Tettelin H."/>
            <person name="Glass J.I."/>
            <person name="Rusch D."/>
            <person name="Podicherti R."/>
            <person name="Tsui H.-C.T."/>
            <person name="Winkler M.E."/>
        </authorList>
    </citation>
    <scope>NUCLEOTIDE SEQUENCE</scope>
</reference>
<feature type="non-terminal residue" evidence="3">
    <location>
        <position position="1"/>
    </location>
</feature>
<feature type="non-terminal residue" evidence="3">
    <location>
        <position position="341"/>
    </location>
</feature>
<proteinExistence type="predicted"/>
<feature type="compositionally biased region" description="Polar residues" evidence="2">
    <location>
        <begin position="1"/>
        <end position="18"/>
    </location>
</feature>
<dbReference type="AlphaFoldDB" id="A0A382PPP3"/>
<organism evidence="3">
    <name type="scientific">marine metagenome</name>
    <dbReference type="NCBI Taxonomy" id="408172"/>
    <lineage>
        <taxon>unclassified sequences</taxon>
        <taxon>metagenomes</taxon>
        <taxon>ecological metagenomes</taxon>
    </lineage>
</organism>
<keyword evidence="1" id="KW-0175">Coiled coil</keyword>
<evidence type="ECO:0000256" key="2">
    <source>
        <dbReference type="SAM" id="MobiDB-lite"/>
    </source>
</evidence>
<dbReference type="EMBL" id="UINC01108878">
    <property type="protein sequence ID" value="SVC75304.1"/>
    <property type="molecule type" value="Genomic_DNA"/>
</dbReference>
<gene>
    <name evidence="3" type="ORF">METZ01_LOCUS328158</name>
</gene>
<evidence type="ECO:0000256" key="1">
    <source>
        <dbReference type="SAM" id="Coils"/>
    </source>
</evidence>
<feature type="region of interest" description="Disordered" evidence="2">
    <location>
        <begin position="1"/>
        <end position="45"/>
    </location>
</feature>